<dbReference type="InterPro" id="IPR006190">
    <property type="entry name" value="SAF_AFP_Neu5Ac"/>
</dbReference>
<dbReference type="Gene3D" id="3.20.20.70">
    <property type="entry name" value="Aldolase class I"/>
    <property type="match status" value="1"/>
</dbReference>
<dbReference type="InterPro" id="IPR057736">
    <property type="entry name" value="SAF_PseI/NeuA/NeuB"/>
</dbReference>
<feature type="domain" description="AFP-like" evidence="1">
    <location>
        <begin position="309"/>
        <end position="361"/>
    </location>
</feature>
<dbReference type="NCBIfam" id="TIGR03569">
    <property type="entry name" value="NeuB_NnaB"/>
    <property type="match status" value="1"/>
</dbReference>
<dbReference type="Pfam" id="PF08666">
    <property type="entry name" value="SAF"/>
    <property type="match status" value="1"/>
</dbReference>
<dbReference type="EMBL" id="JAYFSJ010000015">
    <property type="protein sequence ID" value="MEN7432868.1"/>
    <property type="molecule type" value="Genomic_DNA"/>
</dbReference>
<proteinExistence type="predicted"/>
<dbReference type="SUPFAM" id="SSF51569">
    <property type="entry name" value="Aldolase"/>
    <property type="match status" value="1"/>
</dbReference>
<dbReference type="InterPro" id="IPR013974">
    <property type="entry name" value="SAF"/>
</dbReference>
<comment type="caution">
    <text evidence="2">The sequence shown here is derived from an EMBL/GenBank/DDBJ whole genome shotgun (WGS) entry which is preliminary data.</text>
</comment>
<dbReference type="SUPFAM" id="SSF51269">
    <property type="entry name" value="AFP III-like domain"/>
    <property type="match status" value="1"/>
</dbReference>
<evidence type="ECO:0000313" key="3">
    <source>
        <dbReference type="Proteomes" id="UP001405405"/>
    </source>
</evidence>
<dbReference type="InterPro" id="IPR013785">
    <property type="entry name" value="Aldolase_TIM"/>
</dbReference>
<reference evidence="2 3" key="1">
    <citation type="submission" date="2023-12" db="EMBL/GenBank/DDBJ databases">
        <title>Chromobacterium sp. strain TRC.1.1.SA producing antimicrobial pigment.</title>
        <authorList>
            <person name="Verma N."/>
            <person name="Choksket S."/>
            <person name="Pinnaka A.K."/>
            <person name="Korpole S."/>
        </authorList>
    </citation>
    <scope>NUCLEOTIDE SEQUENCE [LARGE SCALE GENOMIC DNA]</scope>
    <source>
        <strain evidence="2 3">TRC1.1.SA</strain>
    </source>
</reference>
<dbReference type="Proteomes" id="UP001405405">
    <property type="component" value="Unassembled WGS sequence"/>
</dbReference>
<accession>A0ABV0CPR7</accession>
<dbReference type="InterPro" id="IPR013132">
    <property type="entry name" value="PseI/NeuA/B-like_N"/>
</dbReference>
<dbReference type="EC" id="2.5.1.56" evidence="2"/>
<sequence length="361" mass="38648">MPETLSPVFIIAEAGVNHNGSLDMALRLVDAAAEAGADAVKFQTFKAELLATAKAGKASYQISNTKEGGNQLAMLRALELKLEDHHALIEHCQARGIRFMSTAFDAASLTFLGGLGMPAIKIPSGDITCAPLLLQAAQLRQRLLVSSGMSTLTDLERALAVLAWGLLHDGQPSSQNEIDACYFSVEGQEALRRHVTLLHCVTQYPAPAEAVNLRAMDTMAQAFGLPVGYSDHTLGIEVSVASVARGATVIEKHFTLDRLLPGPDHLASLEPDELKHMVGAIRNVEAALGSARKLPAPAEHPNRAVARRSIVAGRPIEAGELFSLDMLDCKRPGTGMSPMEIWSLVGRPATRDFSPDEQIEP</sequence>
<dbReference type="InterPro" id="IPR036732">
    <property type="entry name" value="AFP_Neu5c_C_sf"/>
</dbReference>
<protein>
    <submittedName>
        <fullName evidence="2">N-acetylneuraminate synthase</fullName>
        <ecNumber evidence="2">2.5.1.56</ecNumber>
    </submittedName>
</protein>
<dbReference type="RefSeq" id="WP_346790081.1">
    <property type="nucleotide sequence ID" value="NZ_JAYFSJ010000015.1"/>
</dbReference>
<dbReference type="InterPro" id="IPR020007">
    <property type="entry name" value="NeuB/NeuA"/>
</dbReference>
<dbReference type="PROSITE" id="PS50844">
    <property type="entry name" value="AFP_LIKE"/>
    <property type="match status" value="1"/>
</dbReference>
<dbReference type="InterPro" id="IPR051690">
    <property type="entry name" value="PseI-like"/>
</dbReference>
<dbReference type="Gene3D" id="3.90.1210.10">
    <property type="entry name" value="Antifreeze-like/N-acetylneuraminic acid synthase C-terminal domain"/>
    <property type="match status" value="1"/>
</dbReference>
<evidence type="ECO:0000313" key="2">
    <source>
        <dbReference type="EMBL" id="MEN7432868.1"/>
    </source>
</evidence>
<organism evidence="2 3">
    <name type="scientific">Chromobacterium indicum</name>
    <dbReference type="NCBI Taxonomy" id="3110228"/>
    <lineage>
        <taxon>Bacteria</taxon>
        <taxon>Pseudomonadati</taxon>
        <taxon>Pseudomonadota</taxon>
        <taxon>Betaproteobacteria</taxon>
        <taxon>Neisseriales</taxon>
        <taxon>Chromobacteriaceae</taxon>
        <taxon>Chromobacterium</taxon>
    </lineage>
</organism>
<dbReference type="PANTHER" id="PTHR42966:SF1">
    <property type="entry name" value="SIALIC ACID SYNTHASE"/>
    <property type="match status" value="1"/>
</dbReference>
<dbReference type="Pfam" id="PF03102">
    <property type="entry name" value="NeuB"/>
    <property type="match status" value="1"/>
</dbReference>
<evidence type="ECO:0000259" key="1">
    <source>
        <dbReference type="PROSITE" id="PS50844"/>
    </source>
</evidence>
<dbReference type="GO" id="GO:0050462">
    <property type="term" value="F:N-acetylneuraminate synthase activity"/>
    <property type="evidence" value="ECO:0007669"/>
    <property type="project" value="UniProtKB-EC"/>
</dbReference>
<gene>
    <name evidence="2" type="primary">neuB</name>
    <name evidence="2" type="ORF">VA599_19140</name>
</gene>
<keyword evidence="2" id="KW-0808">Transferase</keyword>
<dbReference type="PANTHER" id="PTHR42966">
    <property type="entry name" value="N-ACETYLNEURAMINATE SYNTHASE"/>
    <property type="match status" value="1"/>
</dbReference>
<name>A0ABV0CPR7_9NEIS</name>
<keyword evidence="3" id="KW-1185">Reference proteome</keyword>
<dbReference type="CDD" id="cd11615">
    <property type="entry name" value="SAF_NeuB_like"/>
    <property type="match status" value="1"/>
</dbReference>